<dbReference type="EMBL" id="CP007174">
    <property type="protein sequence ID" value="AIF85484.1"/>
    <property type="molecule type" value="Genomic_DNA"/>
</dbReference>
<evidence type="ECO:0000313" key="3">
    <source>
        <dbReference type="Proteomes" id="UP000028194"/>
    </source>
</evidence>
<sequence length="111" mass="12287">MSDRKEKSSEANSNQRGTKKFSSENTLDEGVIAFGEWLMSAEDLSARCGPLSLRKMINDDEILLFDAMLNQDVIVKMIGGVPECGACHNDTECMHIGFSICVAQMNRRNAI</sequence>
<name>A0A075N207_9ARCH</name>
<dbReference type="STRING" id="1459636.NTE_03456"/>
<reference evidence="2 3" key="1">
    <citation type="journal article" date="2014" name="PLoS ONE">
        <title>Genome Sequence of Candidatus Nitrososphaera evergladensis from Group I.1b Enriched from Everglades Soil Reveals Novel Genomic Features of the Ammonia-Oxidizing Archaea.</title>
        <authorList>
            <person name="Zhalnina K.V."/>
            <person name="Dias R."/>
            <person name="Leonard M.T."/>
            <person name="Dorr de Quadros P."/>
            <person name="Camargo F.A."/>
            <person name="Drew J.C."/>
            <person name="Farmerie W.G."/>
            <person name="Daroub S.H."/>
            <person name="Triplett E.W."/>
        </authorList>
    </citation>
    <scope>NUCLEOTIDE SEQUENCE [LARGE SCALE GENOMIC DNA]</scope>
    <source>
        <strain evidence="2 3">SR1</strain>
    </source>
</reference>
<dbReference type="AlphaFoldDB" id="A0A075N207"/>
<evidence type="ECO:0000256" key="1">
    <source>
        <dbReference type="SAM" id="MobiDB-lite"/>
    </source>
</evidence>
<dbReference type="OrthoDB" id="12305at2157"/>
<feature type="region of interest" description="Disordered" evidence="1">
    <location>
        <begin position="1"/>
        <end position="22"/>
    </location>
</feature>
<dbReference type="HOGENOM" id="CLU_166567_0_0_2"/>
<protein>
    <submittedName>
        <fullName evidence="2">Uncharacterized protein</fullName>
    </submittedName>
</protein>
<dbReference type="GeneID" id="41599091"/>
<gene>
    <name evidence="2" type="ORF">NTE_03456</name>
</gene>
<accession>A0A075N207</accession>
<dbReference type="eggNOG" id="arCOG08677">
    <property type="taxonomic scope" value="Archaea"/>
</dbReference>
<dbReference type="KEGG" id="nev:NTE_03456"/>
<proteinExistence type="predicted"/>
<keyword evidence="3" id="KW-1185">Reference proteome</keyword>
<dbReference type="Proteomes" id="UP000028194">
    <property type="component" value="Chromosome"/>
</dbReference>
<organism evidence="2 3">
    <name type="scientific">Candidatus Nitrososphaera evergladensis SR1</name>
    <dbReference type="NCBI Taxonomy" id="1459636"/>
    <lineage>
        <taxon>Archaea</taxon>
        <taxon>Nitrososphaerota</taxon>
        <taxon>Nitrososphaeria</taxon>
        <taxon>Nitrososphaerales</taxon>
        <taxon>Nitrososphaeraceae</taxon>
        <taxon>Nitrososphaera</taxon>
    </lineage>
</organism>
<evidence type="ECO:0000313" key="2">
    <source>
        <dbReference type="EMBL" id="AIF85484.1"/>
    </source>
</evidence>
<dbReference type="RefSeq" id="WP_148701884.1">
    <property type="nucleotide sequence ID" value="NZ_CP007174.1"/>
</dbReference>